<name>A0ABS5W2C2_9BACT</name>
<dbReference type="Pfam" id="PF00989">
    <property type="entry name" value="PAS"/>
    <property type="match status" value="1"/>
</dbReference>
<dbReference type="PANTHER" id="PTHR43304:SF1">
    <property type="entry name" value="PAC DOMAIN-CONTAINING PROTEIN"/>
    <property type="match status" value="1"/>
</dbReference>
<evidence type="ECO:0000259" key="6">
    <source>
        <dbReference type="PROSITE" id="PS50109"/>
    </source>
</evidence>
<feature type="domain" description="PAS" evidence="7">
    <location>
        <begin position="137"/>
        <end position="207"/>
    </location>
</feature>
<keyword evidence="10" id="KW-1185">Reference proteome</keyword>
<dbReference type="InterPro" id="IPR001610">
    <property type="entry name" value="PAC"/>
</dbReference>
<feature type="domain" description="PAC" evidence="8">
    <location>
        <begin position="84"/>
        <end position="136"/>
    </location>
</feature>
<organism evidence="9 10">
    <name type="scientific">Chryseosolibacter indicus</name>
    <dbReference type="NCBI Taxonomy" id="2782351"/>
    <lineage>
        <taxon>Bacteria</taxon>
        <taxon>Pseudomonadati</taxon>
        <taxon>Bacteroidota</taxon>
        <taxon>Cytophagia</taxon>
        <taxon>Cytophagales</taxon>
        <taxon>Chryseotaleaceae</taxon>
        <taxon>Chryseosolibacter</taxon>
    </lineage>
</organism>
<evidence type="ECO:0000256" key="1">
    <source>
        <dbReference type="ARBA" id="ARBA00000085"/>
    </source>
</evidence>
<dbReference type="InterPro" id="IPR052162">
    <property type="entry name" value="Sensor_kinase/Photoreceptor"/>
</dbReference>
<evidence type="ECO:0000313" key="10">
    <source>
        <dbReference type="Proteomes" id="UP000772618"/>
    </source>
</evidence>
<dbReference type="Pfam" id="PF13426">
    <property type="entry name" value="PAS_9"/>
    <property type="match status" value="1"/>
</dbReference>
<dbReference type="SMART" id="SM00388">
    <property type="entry name" value="HisKA"/>
    <property type="match status" value="1"/>
</dbReference>
<dbReference type="InterPro" id="IPR035965">
    <property type="entry name" value="PAS-like_dom_sf"/>
</dbReference>
<dbReference type="NCBIfam" id="TIGR00229">
    <property type="entry name" value="sensory_box"/>
    <property type="match status" value="2"/>
</dbReference>
<evidence type="ECO:0000256" key="2">
    <source>
        <dbReference type="ARBA" id="ARBA00012438"/>
    </source>
</evidence>
<proteinExistence type="predicted"/>
<evidence type="ECO:0000259" key="8">
    <source>
        <dbReference type="PROSITE" id="PS50113"/>
    </source>
</evidence>
<feature type="domain" description="PAS" evidence="7">
    <location>
        <begin position="11"/>
        <end position="81"/>
    </location>
</feature>
<comment type="caution">
    <text evidence="9">The sequence shown here is derived from an EMBL/GenBank/DDBJ whole genome shotgun (WGS) entry which is preliminary data.</text>
</comment>
<evidence type="ECO:0000259" key="7">
    <source>
        <dbReference type="PROSITE" id="PS50112"/>
    </source>
</evidence>
<dbReference type="InterPro" id="IPR036097">
    <property type="entry name" value="HisK_dim/P_sf"/>
</dbReference>
<dbReference type="InterPro" id="IPR000014">
    <property type="entry name" value="PAS"/>
</dbReference>
<feature type="domain" description="PAC" evidence="8">
    <location>
        <begin position="210"/>
        <end position="262"/>
    </location>
</feature>
<dbReference type="EC" id="2.7.13.3" evidence="2"/>
<dbReference type="InterPro" id="IPR013767">
    <property type="entry name" value="PAS_fold"/>
</dbReference>
<dbReference type="CDD" id="cd00130">
    <property type="entry name" value="PAS"/>
    <property type="match status" value="2"/>
</dbReference>
<dbReference type="RefSeq" id="WP_254157718.1">
    <property type="nucleotide sequence ID" value="NZ_JAHESD010000109.1"/>
</dbReference>
<evidence type="ECO:0000256" key="3">
    <source>
        <dbReference type="ARBA" id="ARBA00022553"/>
    </source>
</evidence>
<dbReference type="PROSITE" id="PS50109">
    <property type="entry name" value="HIS_KIN"/>
    <property type="match status" value="1"/>
</dbReference>
<dbReference type="SMART" id="SM00387">
    <property type="entry name" value="HATPase_c"/>
    <property type="match status" value="1"/>
</dbReference>
<dbReference type="PROSITE" id="PS50113">
    <property type="entry name" value="PAC"/>
    <property type="match status" value="2"/>
</dbReference>
<dbReference type="InterPro" id="IPR004358">
    <property type="entry name" value="Sig_transdc_His_kin-like_C"/>
</dbReference>
<dbReference type="PROSITE" id="PS50112">
    <property type="entry name" value="PAS"/>
    <property type="match status" value="2"/>
</dbReference>
<dbReference type="Pfam" id="PF02518">
    <property type="entry name" value="HATPase_c"/>
    <property type="match status" value="1"/>
</dbReference>
<reference evidence="9 10" key="1">
    <citation type="submission" date="2021-05" db="EMBL/GenBank/DDBJ databases">
        <title>A Polyphasic approach of four new species of the genus Ohtaekwangia: Ohtaekwangia histidinii sp. nov., Ohtaekwangia cretensis sp. nov., Ohtaekwangia indiensis sp. nov., Ohtaekwangia reichenbachii sp. nov. from diverse environment.</title>
        <authorList>
            <person name="Octaviana S."/>
        </authorList>
    </citation>
    <scope>NUCLEOTIDE SEQUENCE [LARGE SCALE GENOMIC DNA]</scope>
    <source>
        <strain evidence="9 10">PWU20</strain>
    </source>
</reference>
<evidence type="ECO:0000256" key="4">
    <source>
        <dbReference type="ARBA" id="ARBA00022679"/>
    </source>
</evidence>
<protein>
    <recommendedName>
        <fullName evidence="2">histidine kinase</fullName>
        <ecNumber evidence="2">2.7.13.3</ecNumber>
    </recommendedName>
</protein>
<dbReference type="InterPro" id="IPR036890">
    <property type="entry name" value="HATPase_C_sf"/>
</dbReference>
<keyword evidence="3" id="KW-0597">Phosphoprotein</keyword>
<feature type="domain" description="Histidine kinase" evidence="6">
    <location>
        <begin position="266"/>
        <end position="480"/>
    </location>
</feature>
<gene>
    <name evidence="9" type="ORF">KK060_24245</name>
</gene>
<dbReference type="SMART" id="SM00086">
    <property type="entry name" value="PAC"/>
    <property type="match status" value="2"/>
</dbReference>
<dbReference type="PRINTS" id="PR00344">
    <property type="entry name" value="BCTRLSENSOR"/>
</dbReference>
<dbReference type="InterPro" id="IPR003661">
    <property type="entry name" value="HisK_dim/P_dom"/>
</dbReference>
<dbReference type="SMART" id="SM00091">
    <property type="entry name" value="PAS"/>
    <property type="match status" value="2"/>
</dbReference>
<accession>A0ABS5W2C2</accession>
<dbReference type="SUPFAM" id="SSF55874">
    <property type="entry name" value="ATPase domain of HSP90 chaperone/DNA topoisomerase II/histidine kinase"/>
    <property type="match status" value="1"/>
</dbReference>
<dbReference type="CDD" id="cd00075">
    <property type="entry name" value="HATPase"/>
    <property type="match status" value="1"/>
</dbReference>
<dbReference type="InterPro" id="IPR000700">
    <property type="entry name" value="PAS-assoc_C"/>
</dbReference>
<evidence type="ECO:0000313" key="9">
    <source>
        <dbReference type="EMBL" id="MBT1706411.1"/>
    </source>
</evidence>
<dbReference type="CDD" id="cd00082">
    <property type="entry name" value="HisKA"/>
    <property type="match status" value="1"/>
</dbReference>
<dbReference type="Gene3D" id="3.30.450.20">
    <property type="entry name" value="PAS domain"/>
    <property type="match status" value="2"/>
</dbReference>
<keyword evidence="4" id="KW-0808">Transferase</keyword>
<dbReference type="InterPro" id="IPR005467">
    <property type="entry name" value="His_kinase_dom"/>
</dbReference>
<evidence type="ECO:0000256" key="5">
    <source>
        <dbReference type="ARBA" id="ARBA00022777"/>
    </source>
</evidence>
<dbReference type="Gene3D" id="1.10.287.130">
    <property type="match status" value="1"/>
</dbReference>
<dbReference type="EMBL" id="JAHESD010000109">
    <property type="protein sequence ID" value="MBT1706411.1"/>
    <property type="molecule type" value="Genomic_DNA"/>
</dbReference>
<dbReference type="Pfam" id="PF00512">
    <property type="entry name" value="HisKA"/>
    <property type="match status" value="1"/>
</dbReference>
<dbReference type="SUPFAM" id="SSF55785">
    <property type="entry name" value="PYP-like sensor domain (PAS domain)"/>
    <property type="match status" value="2"/>
</dbReference>
<dbReference type="Gene3D" id="3.30.565.10">
    <property type="entry name" value="Histidine kinase-like ATPase, C-terminal domain"/>
    <property type="match status" value="1"/>
</dbReference>
<comment type="catalytic activity">
    <reaction evidence="1">
        <text>ATP + protein L-histidine = ADP + protein N-phospho-L-histidine.</text>
        <dbReference type="EC" id="2.7.13.3"/>
    </reaction>
</comment>
<dbReference type="InterPro" id="IPR003594">
    <property type="entry name" value="HATPase_dom"/>
</dbReference>
<dbReference type="SUPFAM" id="SSF47384">
    <property type="entry name" value="Homodimeric domain of signal transducing histidine kinase"/>
    <property type="match status" value="1"/>
</dbReference>
<dbReference type="PANTHER" id="PTHR43304">
    <property type="entry name" value="PHYTOCHROME-LIKE PROTEIN CPH1"/>
    <property type="match status" value="1"/>
</dbReference>
<keyword evidence="5" id="KW-0418">Kinase</keyword>
<sequence>MIQNTVEVHTDRDFLASIVDSSQDSVVTMDLNSIITSWNKAAQDLYGYSASDAIGKSLSLIVLPEDIRQLFKDIDRIAHNNVVERFETVRPHKDGTMMNLEIVFSPVRNSFNRIIGVSCVARNITERKRIQKALQESETRFRAIVNQASVGIFQTDLEGKLTLVNERTCDLLAYKPKELIGKSIFDFTLAQDSHLQRQIFGTIINGGKRFETEKRVLRKDGSVRWVSESVTAILDEHNTVISTIGVILDITDRKELEHRKDEFIAVASHEIKTPLTSLTGYGQILEEKLKKSESADLRNLVHKLNRQTEKLQRLTAHLLDTTRITEGALMLHREWFDLNGFIAETVEQFRESSAKHQFVFRAGNVGKTYADKMLIGEVLNNLITNVIKYSPEGGKVTLATHRTAEGDSISVTDEGIGIAETSLNHVFDRFFRVEGGNRVSGLGLGLYISAGIIRSHGGQINVKSKIGQGSVFNFSLPLVIQSVDESGTN</sequence>
<dbReference type="Proteomes" id="UP000772618">
    <property type="component" value="Unassembled WGS sequence"/>
</dbReference>